<protein>
    <submittedName>
        <fullName evidence="2">GCN5-related N-acetyltransferase</fullName>
    </submittedName>
</protein>
<dbReference type="PROSITE" id="PS51186">
    <property type="entry name" value="GNAT"/>
    <property type="match status" value="1"/>
</dbReference>
<dbReference type="Proteomes" id="UP000005741">
    <property type="component" value="Chromosome"/>
</dbReference>
<dbReference type="EMBL" id="CM001436">
    <property type="protein sequence ID" value="EHQ34387.1"/>
    <property type="molecule type" value="Genomic_DNA"/>
</dbReference>
<evidence type="ECO:0000259" key="1">
    <source>
        <dbReference type="PROSITE" id="PS51186"/>
    </source>
</evidence>
<keyword evidence="3" id="KW-1185">Reference proteome</keyword>
<name>H1Z0C0_9EURY</name>
<dbReference type="AlphaFoldDB" id="H1Z0C0"/>
<dbReference type="PANTHER" id="PTHR47542:SF2">
    <property type="entry name" value="ACYL-COA N-ACYLTRANSFERASES (NAT) SUPERFAMILY PROTEIN"/>
    <property type="match status" value="1"/>
</dbReference>
<organism evidence="2 3">
    <name type="scientific">Methanoplanus limicola DSM 2279</name>
    <dbReference type="NCBI Taxonomy" id="937775"/>
    <lineage>
        <taxon>Archaea</taxon>
        <taxon>Methanobacteriati</taxon>
        <taxon>Methanobacteriota</taxon>
        <taxon>Stenosarchaea group</taxon>
        <taxon>Methanomicrobia</taxon>
        <taxon>Methanomicrobiales</taxon>
        <taxon>Methanomicrobiaceae</taxon>
        <taxon>Methanoplanus</taxon>
    </lineage>
</organism>
<dbReference type="GO" id="GO:0016747">
    <property type="term" value="F:acyltransferase activity, transferring groups other than amino-acyl groups"/>
    <property type="evidence" value="ECO:0007669"/>
    <property type="project" value="InterPro"/>
</dbReference>
<sequence length="190" mass="22009">MNHKRLFSIGINQLNNINRNLKDCFGSIISSYHYINSCNSISKCDLNSLKHVLLIYRESFGGNAGKKIKKYCKLFNHTFYILKYDGDVVGYCIYYIHIKLENLKLIKKATLYSIAITHKERKKGFAKILLKESINELKFNNISKIALYVDCKNQAAINLYKSYGFIIIGETENICGLKKNCYLMELCFKD</sequence>
<dbReference type="InParanoid" id="H1Z0C0"/>
<reference evidence="2 3" key="1">
    <citation type="submission" date="2011-10" db="EMBL/GenBank/DDBJ databases">
        <title>The Improved High-Quality Draft genome of Methanoplanus limicola DSM 2279.</title>
        <authorList>
            <consortium name="US DOE Joint Genome Institute (JGI-PGF)"/>
            <person name="Lucas S."/>
            <person name="Copeland A."/>
            <person name="Lapidus A."/>
            <person name="Glavina del Rio T."/>
            <person name="Dalin E."/>
            <person name="Tice H."/>
            <person name="Bruce D."/>
            <person name="Goodwin L."/>
            <person name="Pitluck S."/>
            <person name="Peters L."/>
            <person name="Mikhailova N."/>
            <person name="Lu M."/>
            <person name="Kyrpides N."/>
            <person name="Mavromatis K."/>
            <person name="Ivanova N."/>
            <person name="Markowitz V."/>
            <person name="Cheng J.-F."/>
            <person name="Hugenholtz P."/>
            <person name="Woyke T."/>
            <person name="Wu D."/>
            <person name="Wirth R."/>
            <person name="Brambilla E.-M."/>
            <person name="Klenk H.-P."/>
            <person name="Eisen J.A."/>
        </authorList>
    </citation>
    <scope>NUCLEOTIDE SEQUENCE [LARGE SCALE GENOMIC DNA]</scope>
    <source>
        <strain evidence="2 3">DSM 2279</strain>
    </source>
</reference>
<dbReference type="STRING" id="937775.Metlim_0240"/>
<proteinExistence type="predicted"/>
<dbReference type="InterPro" id="IPR016181">
    <property type="entry name" value="Acyl_CoA_acyltransferase"/>
</dbReference>
<dbReference type="PANTHER" id="PTHR47542">
    <property type="entry name" value="ACYL-COA N-ACYLTRANSFERASES (NAT) SUPERFAMILY PROTEIN"/>
    <property type="match status" value="1"/>
</dbReference>
<feature type="domain" description="N-acetyltransferase" evidence="1">
    <location>
        <begin position="39"/>
        <end position="189"/>
    </location>
</feature>
<gene>
    <name evidence="2" type="ORF">Metlim_0240</name>
</gene>
<dbReference type="InterPro" id="IPR000182">
    <property type="entry name" value="GNAT_dom"/>
</dbReference>
<dbReference type="HOGENOM" id="CLU_013985_8_0_2"/>
<dbReference type="SUPFAM" id="SSF55729">
    <property type="entry name" value="Acyl-CoA N-acyltransferases (Nat)"/>
    <property type="match status" value="1"/>
</dbReference>
<evidence type="ECO:0000313" key="3">
    <source>
        <dbReference type="Proteomes" id="UP000005741"/>
    </source>
</evidence>
<dbReference type="Pfam" id="PF00583">
    <property type="entry name" value="Acetyltransf_1"/>
    <property type="match status" value="1"/>
</dbReference>
<evidence type="ECO:0000313" key="2">
    <source>
        <dbReference type="EMBL" id="EHQ34387.1"/>
    </source>
</evidence>
<dbReference type="Gene3D" id="3.40.630.30">
    <property type="match status" value="1"/>
</dbReference>
<accession>H1Z0C0</accession>
<keyword evidence="2" id="KW-0808">Transferase</keyword>